<gene>
    <name evidence="2" type="ORF">CROQUDRAFT_101511</name>
</gene>
<keyword evidence="1" id="KW-0812">Transmembrane</keyword>
<dbReference type="EMBL" id="MU167586">
    <property type="protein sequence ID" value="KAG0139459.1"/>
    <property type="molecule type" value="Genomic_DNA"/>
</dbReference>
<keyword evidence="1" id="KW-1133">Transmembrane helix</keyword>
<reference evidence="2" key="1">
    <citation type="submission" date="2013-11" db="EMBL/GenBank/DDBJ databases">
        <title>Genome sequence of the fusiform rust pathogen reveals effectors for host alternation and coevolution with pine.</title>
        <authorList>
            <consortium name="DOE Joint Genome Institute"/>
            <person name="Smith K."/>
            <person name="Pendleton A."/>
            <person name="Kubisiak T."/>
            <person name="Anderson C."/>
            <person name="Salamov A."/>
            <person name="Aerts A."/>
            <person name="Riley R."/>
            <person name="Clum A."/>
            <person name="Lindquist E."/>
            <person name="Ence D."/>
            <person name="Campbell M."/>
            <person name="Kronenberg Z."/>
            <person name="Feau N."/>
            <person name="Dhillon B."/>
            <person name="Hamelin R."/>
            <person name="Burleigh J."/>
            <person name="Smith J."/>
            <person name="Yandell M."/>
            <person name="Nelson C."/>
            <person name="Grigoriev I."/>
            <person name="Davis J."/>
        </authorList>
    </citation>
    <scope>NUCLEOTIDE SEQUENCE</scope>
    <source>
        <strain evidence="2">G11</strain>
    </source>
</reference>
<evidence type="ECO:0000256" key="1">
    <source>
        <dbReference type="SAM" id="Phobius"/>
    </source>
</evidence>
<dbReference type="AlphaFoldDB" id="A0A9P6N859"/>
<evidence type="ECO:0000313" key="3">
    <source>
        <dbReference type="Proteomes" id="UP000886653"/>
    </source>
</evidence>
<keyword evidence="3" id="KW-1185">Reference proteome</keyword>
<organism evidence="2 3">
    <name type="scientific">Cronartium quercuum f. sp. fusiforme G11</name>
    <dbReference type="NCBI Taxonomy" id="708437"/>
    <lineage>
        <taxon>Eukaryota</taxon>
        <taxon>Fungi</taxon>
        <taxon>Dikarya</taxon>
        <taxon>Basidiomycota</taxon>
        <taxon>Pucciniomycotina</taxon>
        <taxon>Pucciniomycetes</taxon>
        <taxon>Pucciniales</taxon>
        <taxon>Coleosporiaceae</taxon>
        <taxon>Cronartium</taxon>
    </lineage>
</organism>
<name>A0A9P6N859_9BASI</name>
<feature type="transmembrane region" description="Helical" evidence="1">
    <location>
        <begin position="12"/>
        <end position="35"/>
    </location>
</feature>
<protein>
    <submittedName>
        <fullName evidence="2">Uncharacterized protein</fullName>
    </submittedName>
</protein>
<sequence length="119" mass="12563">MSTLLYIIDWFIPVVILGPMVGTLVYGWFIILTILNLQITAMPTINSANNQATEATQTAATVAAVSIAKAIALGANTTTEVPNSSGKEEKATVEMLKGDIEMSPATKASVLPLLNSNIQ</sequence>
<comment type="caution">
    <text evidence="2">The sequence shown here is derived from an EMBL/GenBank/DDBJ whole genome shotgun (WGS) entry which is preliminary data.</text>
</comment>
<accession>A0A9P6N859</accession>
<dbReference type="Proteomes" id="UP000886653">
    <property type="component" value="Unassembled WGS sequence"/>
</dbReference>
<evidence type="ECO:0000313" key="2">
    <source>
        <dbReference type="EMBL" id="KAG0139459.1"/>
    </source>
</evidence>
<proteinExistence type="predicted"/>
<keyword evidence="1" id="KW-0472">Membrane</keyword>